<dbReference type="InterPro" id="IPR000873">
    <property type="entry name" value="AMP-dep_synth/lig_dom"/>
</dbReference>
<gene>
    <name evidence="3" type="ORF">AB0E89_17110</name>
</gene>
<reference evidence="3 4" key="1">
    <citation type="submission" date="2024-06" db="EMBL/GenBank/DDBJ databases">
        <title>The Natural Products Discovery Center: Release of the First 8490 Sequenced Strains for Exploring Actinobacteria Biosynthetic Diversity.</title>
        <authorList>
            <person name="Kalkreuter E."/>
            <person name="Kautsar S.A."/>
            <person name="Yang D."/>
            <person name="Bader C.D."/>
            <person name="Teijaro C.N."/>
            <person name="Fluegel L."/>
            <person name="Davis C.M."/>
            <person name="Simpson J.R."/>
            <person name="Lauterbach L."/>
            <person name="Steele A.D."/>
            <person name="Gui C."/>
            <person name="Meng S."/>
            <person name="Li G."/>
            <person name="Viehrig K."/>
            <person name="Ye F."/>
            <person name="Su P."/>
            <person name="Kiefer A.F."/>
            <person name="Nichols A."/>
            <person name="Cepeda A.J."/>
            <person name="Yan W."/>
            <person name="Fan B."/>
            <person name="Jiang Y."/>
            <person name="Adhikari A."/>
            <person name="Zheng C.-J."/>
            <person name="Schuster L."/>
            <person name="Cowan T.M."/>
            <person name="Smanski M.J."/>
            <person name="Chevrette M.G."/>
            <person name="De Carvalho L.P.S."/>
            <person name="Shen B."/>
        </authorList>
    </citation>
    <scope>NUCLEOTIDE SEQUENCE [LARGE SCALE GENOMIC DNA]</scope>
    <source>
        <strain evidence="3 4">NPDC033843</strain>
    </source>
</reference>
<feature type="domain" description="AMP-binding enzyme C-terminal" evidence="2">
    <location>
        <begin position="395"/>
        <end position="471"/>
    </location>
</feature>
<dbReference type="Proteomes" id="UP001550739">
    <property type="component" value="Unassembled WGS sequence"/>
</dbReference>
<dbReference type="EMBL" id="JBEZVE010000008">
    <property type="protein sequence ID" value="MEU3782262.1"/>
    <property type="molecule type" value="Genomic_DNA"/>
</dbReference>
<evidence type="ECO:0000259" key="1">
    <source>
        <dbReference type="Pfam" id="PF00501"/>
    </source>
</evidence>
<evidence type="ECO:0000313" key="3">
    <source>
        <dbReference type="EMBL" id="MEU3782262.1"/>
    </source>
</evidence>
<dbReference type="RefSeq" id="WP_361702925.1">
    <property type="nucleotide sequence ID" value="NZ_JBEZVE010000008.1"/>
</dbReference>
<dbReference type="Pfam" id="PF00501">
    <property type="entry name" value="AMP-binding"/>
    <property type="match status" value="1"/>
</dbReference>
<comment type="caution">
    <text evidence="3">The sequence shown here is derived from an EMBL/GenBank/DDBJ whole genome shotgun (WGS) entry which is preliminary data.</text>
</comment>
<dbReference type="PROSITE" id="PS00455">
    <property type="entry name" value="AMP_BINDING"/>
    <property type="match status" value="1"/>
</dbReference>
<dbReference type="Gene3D" id="3.30.300.30">
    <property type="match status" value="1"/>
</dbReference>
<dbReference type="Gene3D" id="3.40.50.12780">
    <property type="entry name" value="N-terminal domain of ligase-like"/>
    <property type="match status" value="1"/>
</dbReference>
<evidence type="ECO:0000313" key="4">
    <source>
        <dbReference type="Proteomes" id="UP001550739"/>
    </source>
</evidence>
<proteinExistence type="predicted"/>
<dbReference type="InterPro" id="IPR042099">
    <property type="entry name" value="ANL_N_sf"/>
</dbReference>
<dbReference type="InterPro" id="IPR045851">
    <property type="entry name" value="AMP-bd_C_sf"/>
</dbReference>
<organism evidence="3 4">
    <name type="scientific">Streptomyces sp. 900129855</name>
    <dbReference type="NCBI Taxonomy" id="3155129"/>
    <lineage>
        <taxon>Bacteria</taxon>
        <taxon>Bacillati</taxon>
        <taxon>Actinomycetota</taxon>
        <taxon>Actinomycetes</taxon>
        <taxon>Kitasatosporales</taxon>
        <taxon>Streptomycetaceae</taxon>
        <taxon>Streptomyces</taxon>
    </lineage>
</organism>
<accession>A0ABV2ZI87</accession>
<dbReference type="PANTHER" id="PTHR43201">
    <property type="entry name" value="ACYL-COA SYNTHETASE"/>
    <property type="match status" value="1"/>
</dbReference>
<dbReference type="SUPFAM" id="SSF56801">
    <property type="entry name" value="Acetyl-CoA synthetase-like"/>
    <property type="match status" value="1"/>
</dbReference>
<evidence type="ECO:0000259" key="2">
    <source>
        <dbReference type="Pfam" id="PF13193"/>
    </source>
</evidence>
<sequence>MAAAQEPGQPATWTTMVNRAYDHPRPAVRFGDLTWTGRELLDRAAGAAGWLDTLGLAPGAPVAALVATSADALALVIGGAGSGHPLAPLGVRMTAHEIARVVKELPAHILLAQPEFAELAHQVAELSGRRVAVVPELHTPTRDLTARPDELAAVLHTSGTTGLPKPVPMTQRRLAARARVNGRLCGLDPDSFYGGSAPFHHIAGLGNIAVALAAGALITGLPRFTVEGWGLLRHLGTTHTSMVPAMLETLLAAGEARHETLRTLQYGGAPIRPGTLRRTYEAMPGVRMLNMFGQTEGSPISVLTPEDHREAVAGRTELLRSVGRPAPGVELRVDDIGPDGVGEIHARADHFFQIDAEGWLHSGDLGRVAPDGYLYLVGRRTDMIIRGGENVHPLEVETVLTAHPGVADAAVTGVPDERLGQTVVAFVVPADPDTPPDPAALRSHTRARLSGFKVPVRWWFVDDLPRNANGKVVRRRLREPYQGGRRA</sequence>
<keyword evidence="4" id="KW-1185">Reference proteome</keyword>
<protein>
    <submittedName>
        <fullName evidence="3">Class I adenylate-forming enzyme family protein</fullName>
    </submittedName>
</protein>
<dbReference type="InterPro" id="IPR020845">
    <property type="entry name" value="AMP-binding_CS"/>
</dbReference>
<feature type="domain" description="AMP-dependent synthetase/ligase" evidence="1">
    <location>
        <begin position="25"/>
        <end position="350"/>
    </location>
</feature>
<dbReference type="PANTHER" id="PTHR43201:SF32">
    <property type="entry name" value="2-SUCCINYLBENZOATE--COA LIGASE, CHLOROPLASTIC_PEROXISOMAL"/>
    <property type="match status" value="1"/>
</dbReference>
<dbReference type="Pfam" id="PF13193">
    <property type="entry name" value="AMP-binding_C"/>
    <property type="match status" value="1"/>
</dbReference>
<name>A0ABV2ZI87_9ACTN</name>
<dbReference type="InterPro" id="IPR025110">
    <property type="entry name" value="AMP-bd_C"/>
</dbReference>